<proteinExistence type="predicted"/>
<evidence type="ECO:0000313" key="2">
    <source>
        <dbReference type="Proteomes" id="UP000283087"/>
    </source>
</evidence>
<sequence length="69" mass="7800">MIQAITGFHKDEEDDWVAELQCGHFQHVRHKPPFINRPWVVTEAGRLGKLGACLQCKKCDLGEPKDSLA</sequence>
<organism evidence="1 2">
    <name type="scientific">Amphritea opalescens</name>
    <dbReference type="NCBI Taxonomy" id="2490544"/>
    <lineage>
        <taxon>Bacteria</taxon>
        <taxon>Pseudomonadati</taxon>
        <taxon>Pseudomonadota</taxon>
        <taxon>Gammaproteobacteria</taxon>
        <taxon>Oceanospirillales</taxon>
        <taxon>Oceanospirillaceae</taxon>
        <taxon>Amphritea</taxon>
    </lineage>
</organism>
<name>A0A430KQF6_9GAMM</name>
<protein>
    <submittedName>
        <fullName evidence="1">DUF3565 domain-containing protein</fullName>
    </submittedName>
</protein>
<dbReference type="OrthoDB" id="9799128at2"/>
<reference evidence="1 2" key="1">
    <citation type="submission" date="2018-11" db="EMBL/GenBank/DDBJ databases">
        <title>The draft genome sequence of Amphritea opalescens ANRC-JH13T.</title>
        <authorList>
            <person name="Fang Z."/>
            <person name="Zhang Y."/>
            <person name="Han X."/>
        </authorList>
    </citation>
    <scope>NUCLEOTIDE SEQUENCE [LARGE SCALE GENOMIC DNA]</scope>
    <source>
        <strain evidence="1 2">ANRC-JH13</strain>
    </source>
</reference>
<dbReference type="Pfam" id="PF12088">
    <property type="entry name" value="DUF3565"/>
    <property type="match status" value="1"/>
</dbReference>
<dbReference type="AlphaFoldDB" id="A0A430KQF6"/>
<dbReference type="RefSeq" id="WP_126158826.1">
    <property type="nucleotide sequence ID" value="NZ_RQXW01000009.1"/>
</dbReference>
<comment type="caution">
    <text evidence="1">The sequence shown here is derived from an EMBL/GenBank/DDBJ whole genome shotgun (WGS) entry which is preliminary data.</text>
</comment>
<dbReference type="EMBL" id="RQXW01000009">
    <property type="protein sequence ID" value="RTE65573.1"/>
    <property type="molecule type" value="Genomic_DNA"/>
</dbReference>
<evidence type="ECO:0000313" key="1">
    <source>
        <dbReference type="EMBL" id="RTE65573.1"/>
    </source>
</evidence>
<dbReference type="InterPro" id="IPR021948">
    <property type="entry name" value="DUF3565"/>
</dbReference>
<gene>
    <name evidence="1" type="ORF">EH243_11575</name>
</gene>
<keyword evidence="2" id="KW-1185">Reference proteome</keyword>
<dbReference type="Proteomes" id="UP000283087">
    <property type="component" value="Unassembled WGS sequence"/>
</dbReference>
<accession>A0A430KQF6</accession>